<evidence type="ECO:0000256" key="4">
    <source>
        <dbReference type="ARBA" id="ARBA00023004"/>
    </source>
</evidence>
<feature type="binding site" evidence="7">
    <location>
        <position position="75"/>
    </location>
    <ligand>
        <name>Fe cation</name>
        <dbReference type="ChEBI" id="CHEBI:24875"/>
        <label>2</label>
    </ligand>
</feature>
<dbReference type="Pfam" id="PF13277">
    <property type="entry name" value="YmdB"/>
    <property type="match status" value="1"/>
</dbReference>
<keyword evidence="9" id="KW-1185">Reference proteome</keyword>
<evidence type="ECO:0000256" key="7">
    <source>
        <dbReference type="PIRSR" id="PIRSR004789-51"/>
    </source>
</evidence>
<keyword evidence="3" id="KW-0378">Hydrolase</keyword>
<dbReference type="Gene3D" id="3.60.21.10">
    <property type="match status" value="1"/>
</dbReference>
<evidence type="ECO:0000313" key="8">
    <source>
        <dbReference type="EMBL" id="SHF07168.1"/>
    </source>
</evidence>
<organism evidence="8 9">
    <name type="scientific">Atopostipes suicloacalis DSM 15692</name>
    <dbReference type="NCBI Taxonomy" id="1121025"/>
    <lineage>
        <taxon>Bacteria</taxon>
        <taxon>Bacillati</taxon>
        <taxon>Bacillota</taxon>
        <taxon>Bacilli</taxon>
        <taxon>Lactobacillales</taxon>
        <taxon>Carnobacteriaceae</taxon>
        <taxon>Atopostipes</taxon>
    </lineage>
</organism>
<sequence>MYFDFFKLNSIFQQPSLLTMESTDKIREINTRRGAPVKILFIGDVSGTVGQKMVHDYLPQLRQVYKPQVIILNGENAAEGRGITEKIYKEFLTQGVDCITMGNHTWDNYDLFNFIEEATHIIRPANYENNDLIPGVGMRIIKINKQKIAVINLTGRSYMGSFDDPFRVGDELIAQAKKETNQIFIDFHAEATSEKQAAGWYFDGKASAVVGTHTHVQTNDARILPKGTAYQTDVGMTGFYNGILGMEKEAIIENFRTQMPTRFTTPESGSGQLNACLVETDDKTGQAKKIQPIRIDEDTLFMD</sequence>
<feature type="binding site" evidence="7">
    <location>
        <position position="215"/>
    </location>
    <ligand>
        <name>Fe cation</name>
        <dbReference type="ChEBI" id="CHEBI:24875"/>
        <label>1</label>
    </ligand>
</feature>
<evidence type="ECO:0000256" key="3">
    <source>
        <dbReference type="ARBA" id="ARBA00022801"/>
    </source>
</evidence>
<gene>
    <name evidence="8" type="ORF">SAMN02745249_01734</name>
</gene>
<feature type="binding site" evidence="7">
    <location>
        <position position="103"/>
    </location>
    <ligand>
        <name>Fe cation</name>
        <dbReference type="ChEBI" id="CHEBI:24875"/>
        <label>2</label>
    </ligand>
</feature>
<feature type="binding site" evidence="7">
    <location>
        <position position="76"/>
    </location>
    <ligand>
        <name>Fe cation</name>
        <dbReference type="ChEBI" id="CHEBI:24875"/>
        <label>1</label>
    </ligand>
</feature>
<dbReference type="PIRSF" id="PIRSF004789">
    <property type="entry name" value="DR1281"/>
    <property type="match status" value="1"/>
</dbReference>
<dbReference type="EMBL" id="FQUF01000030">
    <property type="protein sequence ID" value="SHF07168.1"/>
    <property type="molecule type" value="Genomic_DNA"/>
</dbReference>
<dbReference type="FunFam" id="3.60.21.10:FF:000016">
    <property type="entry name" value="Putative metallophosphoesterase"/>
    <property type="match status" value="1"/>
</dbReference>
<evidence type="ECO:0000256" key="5">
    <source>
        <dbReference type="ARBA" id="ARBA00061401"/>
    </source>
</evidence>
<name>A0A1M4YND4_9LACT</name>
<dbReference type="STRING" id="1121025.SAMN02745249_01734"/>
<dbReference type="InterPro" id="IPR005235">
    <property type="entry name" value="YmdB-like"/>
</dbReference>
<reference evidence="8 9" key="1">
    <citation type="submission" date="2016-11" db="EMBL/GenBank/DDBJ databases">
        <authorList>
            <person name="Jaros S."/>
            <person name="Januszkiewicz K."/>
            <person name="Wedrychowicz H."/>
        </authorList>
    </citation>
    <scope>NUCLEOTIDE SEQUENCE [LARGE SCALE GENOMIC DNA]</scope>
    <source>
        <strain evidence="8 9">DSM 15692</strain>
    </source>
</reference>
<protein>
    <submittedName>
        <fullName evidence="8">Polar amino acid transport system substrate-binding protein</fullName>
    </submittedName>
</protein>
<proteinExistence type="inferred from homology"/>
<evidence type="ECO:0000256" key="1">
    <source>
        <dbReference type="ARBA" id="ARBA00001965"/>
    </source>
</evidence>
<evidence type="ECO:0000256" key="6">
    <source>
        <dbReference type="PIRSR" id="PIRSR004789-50"/>
    </source>
</evidence>
<accession>A0A1M4YND4</accession>
<feature type="binding site" evidence="7">
    <location>
        <position position="44"/>
    </location>
    <ligand>
        <name>Fe cation</name>
        <dbReference type="ChEBI" id="CHEBI:24875"/>
        <label>1</label>
    </ligand>
</feature>
<dbReference type="CDD" id="cd07382">
    <property type="entry name" value="MPP_DR1281"/>
    <property type="match status" value="1"/>
</dbReference>
<comment type="similarity">
    <text evidence="5">Belongs to the YmdB-like family.</text>
</comment>
<feature type="binding site" evidence="7">
    <location>
        <position position="75"/>
    </location>
    <ligand>
        <name>Fe cation</name>
        <dbReference type="ChEBI" id="CHEBI:24875"/>
        <label>1</label>
    </ligand>
</feature>
<dbReference type="SUPFAM" id="SSF56300">
    <property type="entry name" value="Metallo-dependent phosphatases"/>
    <property type="match status" value="1"/>
</dbReference>
<dbReference type="PANTHER" id="PTHR36303:SF1">
    <property type="entry name" value="2',3'-CYCLIC-NUCLEOTIDE 2'-PHOSPHODIESTERASE"/>
    <property type="match status" value="1"/>
</dbReference>
<dbReference type="AlphaFoldDB" id="A0A1M4YND4"/>
<evidence type="ECO:0000256" key="2">
    <source>
        <dbReference type="ARBA" id="ARBA00022723"/>
    </source>
</evidence>
<feature type="binding site" evidence="7">
    <location>
        <position position="213"/>
    </location>
    <ligand>
        <name>Fe cation</name>
        <dbReference type="ChEBI" id="CHEBI:24875"/>
        <label>2</label>
    </ligand>
</feature>
<keyword evidence="2 7" id="KW-0479">Metal-binding</keyword>
<feature type="binding site" evidence="7">
    <location>
        <position position="188"/>
    </location>
    <ligand>
        <name>Fe cation</name>
        <dbReference type="ChEBI" id="CHEBI:24875"/>
        <label>2</label>
    </ligand>
</feature>
<evidence type="ECO:0000313" key="9">
    <source>
        <dbReference type="Proteomes" id="UP000184128"/>
    </source>
</evidence>
<dbReference type="Proteomes" id="UP000184128">
    <property type="component" value="Unassembled WGS sequence"/>
</dbReference>
<comment type="cofactor">
    <cofactor evidence="1">
        <name>Fe(3+)</name>
        <dbReference type="ChEBI" id="CHEBI:29034"/>
    </cofactor>
</comment>
<dbReference type="InterPro" id="IPR029052">
    <property type="entry name" value="Metallo-depent_PP-like"/>
</dbReference>
<feature type="active site" description="Proton donor" evidence="6">
    <location>
        <position position="104"/>
    </location>
</feature>
<keyword evidence="4" id="KW-0408">Iron</keyword>
<dbReference type="NCBIfam" id="TIGR00282">
    <property type="entry name" value="TIGR00282 family metallophosphoesterase"/>
    <property type="match status" value="1"/>
</dbReference>
<dbReference type="GO" id="GO:0004113">
    <property type="term" value="F:2',3'-cyclic-nucleotide 3'-phosphodiesterase activity"/>
    <property type="evidence" value="ECO:0007669"/>
    <property type="project" value="TreeGrafter"/>
</dbReference>
<dbReference type="GO" id="GO:0046872">
    <property type="term" value="F:metal ion binding"/>
    <property type="evidence" value="ECO:0007669"/>
    <property type="project" value="UniProtKB-KW"/>
</dbReference>
<dbReference type="PANTHER" id="PTHR36303">
    <property type="entry name" value="2',3'-CYCLIC-NUCLEOTIDE 2'-PHOSPHODIESTERASE"/>
    <property type="match status" value="1"/>
</dbReference>